<dbReference type="PANTHER" id="PTHR46825">
    <property type="entry name" value="D-ALANYL-D-ALANINE-CARBOXYPEPTIDASE/ENDOPEPTIDASE AMPH"/>
    <property type="match status" value="1"/>
</dbReference>
<dbReference type="RefSeq" id="WP_015247924.1">
    <property type="nucleotide sequence ID" value="NC_019892.1"/>
</dbReference>
<dbReference type="PANTHER" id="PTHR46825:SF9">
    <property type="entry name" value="BETA-LACTAMASE-RELATED DOMAIN-CONTAINING PROTEIN"/>
    <property type="match status" value="1"/>
</dbReference>
<dbReference type="KEGG" id="saci:Sinac_4633"/>
<dbReference type="OrthoDB" id="284523at2"/>
<feature type="domain" description="Beta-lactamase-related" evidence="2">
    <location>
        <begin position="169"/>
        <end position="486"/>
    </location>
</feature>
<evidence type="ECO:0000256" key="1">
    <source>
        <dbReference type="SAM" id="MobiDB-lite"/>
    </source>
</evidence>
<protein>
    <submittedName>
        <fullName evidence="3">Penicillin-binding protein, beta-lactamase class C</fullName>
    </submittedName>
</protein>
<dbReference type="eggNOG" id="COG1680">
    <property type="taxonomic scope" value="Bacteria"/>
</dbReference>
<dbReference type="InterPro" id="IPR050491">
    <property type="entry name" value="AmpC-like"/>
</dbReference>
<dbReference type="Gene3D" id="3.40.710.10">
    <property type="entry name" value="DD-peptidase/beta-lactamase superfamily"/>
    <property type="match status" value="1"/>
</dbReference>
<accession>L0DIY7</accession>
<dbReference type="Pfam" id="PF00144">
    <property type="entry name" value="Beta-lactamase"/>
    <property type="match status" value="1"/>
</dbReference>
<dbReference type="AlphaFoldDB" id="L0DIY7"/>
<dbReference type="InterPro" id="IPR001466">
    <property type="entry name" value="Beta-lactam-related"/>
</dbReference>
<dbReference type="EMBL" id="CP003364">
    <property type="protein sequence ID" value="AGA28810.1"/>
    <property type="molecule type" value="Genomic_DNA"/>
</dbReference>
<evidence type="ECO:0000259" key="2">
    <source>
        <dbReference type="Pfam" id="PF00144"/>
    </source>
</evidence>
<dbReference type="InterPro" id="IPR012338">
    <property type="entry name" value="Beta-lactam/transpept-like"/>
</dbReference>
<feature type="region of interest" description="Disordered" evidence="1">
    <location>
        <begin position="1"/>
        <end position="20"/>
    </location>
</feature>
<reference evidence="3 4" key="1">
    <citation type="submission" date="2012-02" db="EMBL/GenBank/DDBJ databases">
        <title>Complete sequence of chromosome of Singulisphaera acidiphila DSM 18658.</title>
        <authorList>
            <consortium name="US DOE Joint Genome Institute (JGI-PGF)"/>
            <person name="Lucas S."/>
            <person name="Copeland A."/>
            <person name="Lapidus A."/>
            <person name="Glavina del Rio T."/>
            <person name="Dalin E."/>
            <person name="Tice H."/>
            <person name="Bruce D."/>
            <person name="Goodwin L."/>
            <person name="Pitluck S."/>
            <person name="Peters L."/>
            <person name="Ovchinnikova G."/>
            <person name="Chertkov O."/>
            <person name="Kyrpides N."/>
            <person name="Mavromatis K."/>
            <person name="Ivanova N."/>
            <person name="Brettin T."/>
            <person name="Detter J.C."/>
            <person name="Han C."/>
            <person name="Larimer F."/>
            <person name="Land M."/>
            <person name="Hauser L."/>
            <person name="Markowitz V."/>
            <person name="Cheng J.-F."/>
            <person name="Hugenholtz P."/>
            <person name="Woyke T."/>
            <person name="Wu D."/>
            <person name="Tindall B."/>
            <person name="Pomrenke H."/>
            <person name="Brambilla E."/>
            <person name="Klenk H.-P."/>
            <person name="Eisen J.A."/>
        </authorList>
    </citation>
    <scope>NUCLEOTIDE SEQUENCE [LARGE SCALE GENOMIC DNA]</scope>
    <source>
        <strain evidence="4">ATCC BAA-1392 / DSM 18658 / VKM B-2454 / MOB10</strain>
    </source>
</reference>
<name>L0DIY7_SINAD</name>
<organism evidence="3 4">
    <name type="scientific">Singulisphaera acidiphila (strain ATCC BAA-1392 / DSM 18658 / VKM B-2454 / MOB10)</name>
    <dbReference type="NCBI Taxonomy" id="886293"/>
    <lineage>
        <taxon>Bacteria</taxon>
        <taxon>Pseudomonadati</taxon>
        <taxon>Planctomycetota</taxon>
        <taxon>Planctomycetia</taxon>
        <taxon>Isosphaerales</taxon>
        <taxon>Isosphaeraceae</taxon>
        <taxon>Singulisphaera</taxon>
    </lineage>
</organism>
<evidence type="ECO:0000313" key="4">
    <source>
        <dbReference type="Proteomes" id="UP000010798"/>
    </source>
</evidence>
<evidence type="ECO:0000313" key="3">
    <source>
        <dbReference type="EMBL" id="AGA28810.1"/>
    </source>
</evidence>
<sequence length="609" mass="66772">MIQPTTESGGHAGYEEEKRRNGSKVHVALAEAVQELVERAYADQGCTGEEAFDAAWITGLSVGRLAGALAGWHYVAFSVLMLYKAASLLAEVYGTLSASPNNPDRVPNTLEIGLGWHPDTQLEKRTGSPMRFQITAMSVCAVIGVWFAQAFHETRASETSKSDSLSAGVDDYVSQFMKRHHLPGVSVAVCREGTAILTKSYGHANVEHRVPATEETVYQLASVTKTFTASAIMLLVKDGEFALDDKISDRLSDLPRAWEAVTVRHLLNHTSGIKNYTSVQGFNKTPGKDFTPREILDLVATAPMDFMPGEKWLYSNTGYVLLGMLIEKTTGKPYGEFMAERVFKPLGMTHTRANDLRVILTSRAQGYQWDGKTLRNAECVSPTQPFAAGMLVSTLSDLIKWEAALAGRTILDESTLERMWAATRLNDGKEAGYGFGWEVSKVNDHRLLSHGGAIPGFSTEIARFIDDKLTVIVLTNADGGRADGLARGVARLYLPALAVKPVEPIADNDAQTTERLRGMFEGALKGEFDEALFLFTDQAKTKLIPAIKADQARLASFGALQTFQLLERKEQNQGLHVQYQAVLENMTVKLTFDLDKTGRIRGAGMQLED</sequence>
<dbReference type="HOGENOM" id="CLU_020027_0_2_0"/>
<gene>
    <name evidence="3" type="ordered locus">Sinac_4633</name>
</gene>
<keyword evidence="4" id="KW-1185">Reference proteome</keyword>
<dbReference type="SUPFAM" id="SSF56601">
    <property type="entry name" value="beta-lactamase/transpeptidase-like"/>
    <property type="match status" value="1"/>
</dbReference>
<dbReference type="Proteomes" id="UP000010798">
    <property type="component" value="Chromosome"/>
</dbReference>
<proteinExistence type="predicted"/>